<dbReference type="PROSITE" id="PS01031">
    <property type="entry name" value="SHSP"/>
    <property type="match status" value="1"/>
</dbReference>
<dbReference type="PANTHER" id="PTHR11527">
    <property type="entry name" value="HEAT-SHOCK PROTEIN 20 FAMILY MEMBER"/>
    <property type="match status" value="1"/>
</dbReference>
<sequence length="156" mass="18057">MLVRYWQPWREMDLMRRQFDQLFNELTQPVDSQSQQSYPITWNPAIELMDAGDNIVVRAQLPGMEAKDLNVEVMKEAVSIAGERRHEQKTEENGFFKSEFRYGQFRRVVPLPVAVQNDKVEAEYKDGILTLTLPKVEEVRNKVVKVDLTASEQAAA</sequence>
<dbReference type="InterPro" id="IPR008978">
    <property type="entry name" value="HSP20-like_chaperone"/>
</dbReference>
<proteinExistence type="inferred from homology"/>
<comment type="similarity">
    <text evidence="1 2">Belongs to the small heat shock protein (HSP20) family.</text>
</comment>
<dbReference type="InterPro" id="IPR002068">
    <property type="entry name" value="A-crystallin/Hsp20_dom"/>
</dbReference>
<dbReference type="AlphaFoldDB" id="A0AA96WCG2"/>
<evidence type="ECO:0000256" key="2">
    <source>
        <dbReference type="RuleBase" id="RU003616"/>
    </source>
</evidence>
<evidence type="ECO:0000313" key="4">
    <source>
        <dbReference type="EMBL" id="WNZ22673.1"/>
    </source>
</evidence>
<gene>
    <name evidence="4" type="ORF">HJG54_07265</name>
</gene>
<name>A0AA96WCG2_9CYAN</name>
<evidence type="ECO:0000259" key="3">
    <source>
        <dbReference type="PROSITE" id="PS01031"/>
    </source>
</evidence>
<evidence type="ECO:0000256" key="1">
    <source>
        <dbReference type="PROSITE-ProRule" id="PRU00285"/>
    </source>
</evidence>
<dbReference type="SUPFAM" id="SSF49764">
    <property type="entry name" value="HSP20-like chaperones"/>
    <property type="match status" value="1"/>
</dbReference>
<dbReference type="EMBL" id="CP053586">
    <property type="protein sequence ID" value="WNZ22673.1"/>
    <property type="molecule type" value="Genomic_DNA"/>
</dbReference>
<dbReference type="Pfam" id="PF00011">
    <property type="entry name" value="HSP20"/>
    <property type="match status" value="1"/>
</dbReference>
<organism evidence="4">
    <name type="scientific">Leptolyngbya sp. NK1-12</name>
    <dbReference type="NCBI Taxonomy" id="2547451"/>
    <lineage>
        <taxon>Bacteria</taxon>
        <taxon>Bacillati</taxon>
        <taxon>Cyanobacteriota</taxon>
        <taxon>Cyanophyceae</taxon>
        <taxon>Leptolyngbyales</taxon>
        <taxon>Leptolyngbyaceae</taxon>
        <taxon>Leptolyngbya group</taxon>
        <taxon>Leptolyngbya</taxon>
    </lineage>
</organism>
<dbReference type="Gene3D" id="2.60.40.790">
    <property type="match status" value="1"/>
</dbReference>
<dbReference type="InterPro" id="IPR031107">
    <property type="entry name" value="Small_HSP"/>
</dbReference>
<protein>
    <submittedName>
        <fullName evidence="4">Hsp20/alpha crystallin family protein</fullName>
    </submittedName>
</protein>
<reference evidence="4" key="1">
    <citation type="submission" date="2020-05" db="EMBL/GenBank/DDBJ databases">
        <authorList>
            <person name="Zhu T."/>
            <person name="Keshari N."/>
            <person name="Lu X."/>
        </authorList>
    </citation>
    <scope>NUCLEOTIDE SEQUENCE</scope>
    <source>
        <strain evidence="4">NK1-12</strain>
    </source>
</reference>
<dbReference type="CDD" id="cd06464">
    <property type="entry name" value="ACD_sHsps-like"/>
    <property type="match status" value="1"/>
</dbReference>
<accession>A0AA96WCG2</accession>
<feature type="domain" description="SHSP" evidence="3">
    <location>
        <begin position="37"/>
        <end position="149"/>
    </location>
</feature>
<dbReference type="RefSeq" id="WP_316434191.1">
    <property type="nucleotide sequence ID" value="NZ_CP053586.1"/>
</dbReference>